<evidence type="ECO:0000313" key="2">
    <source>
        <dbReference type="Proteomes" id="UP000314983"/>
    </source>
</evidence>
<reference evidence="1" key="4">
    <citation type="submission" date="2025-08" db="UniProtKB">
        <authorList>
            <consortium name="Ensembl"/>
        </authorList>
    </citation>
    <scope>IDENTIFICATION</scope>
</reference>
<accession>A0A4W4ED89</accession>
<reference evidence="2" key="1">
    <citation type="journal article" date="2014" name="Science">
        <title>Nonhuman genetics. Genomic basis for the convergent evolution of electric organs.</title>
        <authorList>
            <person name="Gallant J.R."/>
            <person name="Traeger L.L."/>
            <person name="Volkening J.D."/>
            <person name="Moffett H."/>
            <person name="Chen P.H."/>
            <person name="Novina C.D."/>
            <person name="Phillips G.N.Jr."/>
            <person name="Anand R."/>
            <person name="Wells G.B."/>
            <person name="Pinch M."/>
            <person name="Guth R."/>
            <person name="Unguez G.A."/>
            <person name="Albert J.S."/>
            <person name="Zakon H.H."/>
            <person name="Samanta M.P."/>
            <person name="Sussman M.R."/>
        </authorList>
    </citation>
    <scope>NUCLEOTIDE SEQUENCE [LARGE SCALE GENOMIC DNA]</scope>
</reference>
<dbReference type="AlphaFoldDB" id="A0A4W4ED89"/>
<name>A0A4W4ED89_ELEEL</name>
<dbReference type="InterPro" id="IPR013320">
    <property type="entry name" value="ConA-like_dom_sf"/>
</dbReference>
<proteinExistence type="predicted"/>
<reference evidence="1" key="5">
    <citation type="submission" date="2025-09" db="UniProtKB">
        <authorList>
            <consortium name="Ensembl"/>
        </authorList>
    </citation>
    <scope>IDENTIFICATION</scope>
</reference>
<dbReference type="InterPro" id="IPR043136">
    <property type="entry name" value="B30.2/SPRY_sf"/>
</dbReference>
<dbReference type="InterPro" id="IPR050672">
    <property type="entry name" value="FBXO45-Fsn/SPSB_families"/>
</dbReference>
<keyword evidence="2" id="KW-1185">Reference proteome</keyword>
<reference evidence="2" key="2">
    <citation type="journal article" date="2017" name="Sci. Adv.">
        <title>A tail of two voltages: Proteomic comparison of the three electric organs of the electric eel.</title>
        <authorList>
            <person name="Traeger L.L."/>
            <person name="Sabat G."/>
            <person name="Barrett-Wilt G.A."/>
            <person name="Wells G.B."/>
            <person name="Sussman M.R."/>
        </authorList>
    </citation>
    <scope>NUCLEOTIDE SEQUENCE [LARGE SCALE GENOMIC DNA]</scope>
</reference>
<evidence type="ECO:0000313" key="1">
    <source>
        <dbReference type="Ensembl" id="ENSEEEP00000009208.2"/>
    </source>
</evidence>
<dbReference type="Proteomes" id="UP000314983">
    <property type="component" value="Chromosome 10"/>
</dbReference>
<dbReference type="Gene3D" id="2.60.120.920">
    <property type="match status" value="1"/>
</dbReference>
<dbReference type="STRING" id="8005.ENSEEEP00000009208"/>
<reference evidence="1" key="3">
    <citation type="submission" date="2020-05" db="EMBL/GenBank/DDBJ databases">
        <title>Electrophorus electricus (electric eel) genome, fEleEle1, primary haplotype.</title>
        <authorList>
            <person name="Myers G."/>
            <person name="Meyer A."/>
            <person name="Fedrigo O."/>
            <person name="Formenti G."/>
            <person name="Rhie A."/>
            <person name="Tracey A."/>
            <person name="Sims Y."/>
            <person name="Jarvis E.D."/>
        </authorList>
    </citation>
    <scope>NUCLEOTIDE SEQUENCE [LARGE SCALE GENOMIC DNA]</scope>
</reference>
<dbReference type="SUPFAM" id="SSF49899">
    <property type="entry name" value="Concanavalin A-like lectins/glucanases"/>
    <property type="match status" value="1"/>
</dbReference>
<sequence>MMVCVPAEAPLVVPVTGESFCKCPIQTDLRSDSHRIPHTHTHTHTSAHAERSSLVKSVCGGEHLDYSHGTAAVHGNQELPPGIQHFWEIKMTSPIYGTDMVRTTNYIRCIQTFDWCWGLSYTGLLHHKGVKVVFSSCYGQVSIIGLHLDTWHGTLTFCLRCGCHRAAEHDLLPDGMLHRVKSSMKLICSRLSLQRRHRLGWVFTLMRRDTCTHTCTHSNSESPLANSTLPDIQWKCCHRIRLKHTHFTHLVYNGERA</sequence>
<dbReference type="PANTHER" id="PTHR12245">
    <property type="entry name" value="SPRY DOMAIN CONTAINING SOCS BOX PROTEIN"/>
    <property type="match status" value="1"/>
</dbReference>
<protein>
    <submittedName>
        <fullName evidence="1">Uncharacterized protein</fullName>
    </submittedName>
</protein>
<organism evidence="1 2">
    <name type="scientific">Electrophorus electricus</name>
    <name type="common">Electric eel</name>
    <name type="synonym">Gymnotus electricus</name>
    <dbReference type="NCBI Taxonomy" id="8005"/>
    <lineage>
        <taxon>Eukaryota</taxon>
        <taxon>Metazoa</taxon>
        <taxon>Chordata</taxon>
        <taxon>Craniata</taxon>
        <taxon>Vertebrata</taxon>
        <taxon>Euteleostomi</taxon>
        <taxon>Actinopterygii</taxon>
        <taxon>Neopterygii</taxon>
        <taxon>Teleostei</taxon>
        <taxon>Ostariophysi</taxon>
        <taxon>Gymnotiformes</taxon>
        <taxon>Gymnotoidei</taxon>
        <taxon>Gymnotidae</taxon>
        <taxon>Electrophorus</taxon>
    </lineage>
</organism>
<dbReference type="GO" id="GO:0019005">
    <property type="term" value="C:SCF ubiquitin ligase complex"/>
    <property type="evidence" value="ECO:0007669"/>
    <property type="project" value="TreeGrafter"/>
</dbReference>
<dbReference type="GO" id="GO:0043161">
    <property type="term" value="P:proteasome-mediated ubiquitin-dependent protein catabolic process"/>
    <property type="evidence" value="ECO:0007669"/>
    <property type="project" value="TreeGrafter"/>
</dbReference>
<dbReference type="Ensembl" id="ENSEEET00000009326.2">
    <property type="protein sequence ID" value="ENSEEEP00000009208.2"/>
    <property type="gene ID" value="ENSEEEG00000004731.2"/>
</dbReference>
<dbReference type="PANTHER" id="PTHR12245:SF5">
    <property type="entry name" value="SPRY DOMAIN-CONTAINING SOCS BOX PROTEIN 3"/>
    <property type="match status" value="1"/>
</dbReference>